<sequence length="55" mass="6376">MKTLSDVGRFEAVIRNERRLTVIVRNERGKSVYRTEMALEADWLSDEGRPQVPAE</sequence>
<dbReference type="Proteomes" id="UP000469949">
    <property type="component" value="Unassembled WGS sequence"/>
</dbReference>
<evidence type="ECO:0000313" key="2">
    <source>
        <dbReference type="Proteomes" id="UP000469949"/>
    </source>
</evidence>
<dbReference type="EMBL" id="WEKV01000018">
    <property type="protein sequence ID" value="KAB7782921.1"/>
    <property type="molecule type" value="Genomic_DNA"/>
</dbReference>
<comment type="caution">
    <text evidence="1">The sequence shown here is derived from an EMBL/GenBank/DDBJ whole genome shotgun (WGS) entry which is preliminary data.</text>
</comment>
<evidence type="ECO:0000313" key="1">
    <source>
        <dbReference type="EMBL" id="KAB7782921.1"/>
    </source>
</evidence>
<organism evidence="1 2">
    <name type="scientific">Methylorubrum populi</name>
    <dbReference type="NCBI Taxonomy" id="223967"/>
    <lineage>
        <taxon>Bacteria</taxon>
        <taxon>Pseudomonadati</taxon>
        <taxon>Pseudomonadota</taxon>
        <taxon>Alphaproteobacteria</taxon>
        <taxon>Hyphomicrobiales</taxon>
        <taxon>Methylobacteriaceae</taxon>
        <taxon>Methylorubrum</taxon>
    </lineage>
</organism>
<dbReference type="AlphaFoldDB" id="A0A833MX91"/>
<accession>A0A833MX91</accession>
<gene>
    <name evidence="1" type="ORF">F8B43_4215</name>
</gene>
<name>A0A833MX91_9HYPH</name>
<proteinExistence type="predicted"/>
<dbReference type="RefSeq" id="WP_246696028.1">
    <property type="nucleotide sequence ID" value="NZ_WEKV01000018.1"/>
</dbReference>
<reference evidence="1 2" key="1">
    <citation type="submission" date="2019-10" db="EMBL/GenBank/DDBJ databases">
        <title>Draft Genome Sequence of the Caffeine Degrading Methylotroph Methylorubrum populi PINKEL.</title>
        <authorList>
            <person name="Dawson S.C."/>
            <person name="Zhang X."/>
            <person name="Wright M.E."/>
            <person name="Sharma G."/>
            <person name="Langner J.T."/>
            <person name="Ditty J.L."/>
            <person name="Subuyuj G.A."/>
        </authorList>
    </citation>
    <scope>NUCLEOTIDE SEQUENCE [LARGE SCALE GENOMIC DNA]</scope>
    <source>
        <strain evidence="1 2">Pinkel</strain>
    </source>
</reference>
<protein>
    <submittedName>
        <fullName evidence="1">Uncharacterized protein</fullName>
    </submittedName>
</protein>